<evidence type="ECO:0000313" key="2">
    <source>
        <dbReference type="EMBL" id="KPM04403.1"/>
    </source>
</evidence>
<feature type="region of interest" description="Disordered" evidence="1">
    <location>
        <begin position="1"/>
        <end position="43"/>
    </location>
</feature>
<dbReference type="EMBL" id="JXLN01008733">
    <property type="protein sequence ID" value="KPM04403.1"/>
    <property type="molecule type" value="Genomic_DNA"/>
</dbReference>
<evidence type="ECO:0000313" key="3">
    <source>
        <dbReference type="Proteomes" id="UP000616769"/>
    </source>
</evidence>
<reference evidence="2 3" key="1">
    <citation type="journal article" date="2015" name="Parasit. Vectors">
        <title>Draft genome of the scabies mite.</title>
        <authorList>
            <person name="Rider S.D.Jr."/>
            <person name="Morgan M.S."/>
            <person name="Arlian L.G."/>
        </authorList>
    </citation>
    <scope>NUCLEOTIDE SEQUENCE [LARGE SCALE GENOMIC DNA]</scope>
    <source>
        <strain evidence="2">Arlian Lab</strain>
    </source>
</reference>
<dbReference type="OrthoDB" id="10063916at2759"/>
<organism evidence="2 3">
    <name type="scientific">Sarcoptes scabiei</name>
    <name type="common">Itch mite</name>
    <name type="synonym">Acarus scabiei</name>
    <dbReference type="NCBI Taxonomy" id="52283"/>
    <lineage>
        <taxon>Eukaryota</taxon>
        <taxon>Metazoa</taxon>
        <taxon>Ecdysozoa</taxon>
        <taxon>Arthropoda</taxon>
        <taxon>Chelicerata</taxon>
        <taxon>Arachnida</taxon>
        <taxon>Acari</taxon>
        <taxon>Acariformes</taxon>
        <taxon>Sarcoptiformes</taxon>
        <taxon>Astigmata</taxon>
        <taxon>Psoroptidia</taxon>
        <taxon>Sarcoptoidea</taxon>
        <taxon>Sarcoptidae</taxon>
        <taxon>Sarcoptinae</taxon>
        <taxon>Sarcoptes</taxon>
    </lineage>
</organism>
<comment type="caution">
    <text evidence="2">The sequence shown here is derived from an EMBL/GenBank/DDBJ whole genome shotgun (WGS) entry which is preliminary data.</text>
</comment>
<dbReference type="AlphaFoldDB" id="A0A132A0D4"/>
<feature type="compositionally biased region" description="Acidic residues" evidence="1">
    <location>
        <begin position="16"/>
        <end position="30"/>
    </location>
</feature>
<protein>
    <submittedName>
        <fullName evidence="2">Uncharacterized protein</fullName>
    </submittedName>
</protein>
<proteinExistence type="predicted"/>
<accession>A0A132A0D4</accession>
<evidence type="ECO:0000256" key="1">
    <source>
        <dbReference type="SAM" id="MobiDB-lite"/>
    </source>
</evidence>
<dbReference type="VEuPathDB" id="VectorBase:SSCA004871"/>
<dbReference type="Proteomes" id="UP000616769">
    <property type="component" value="Unassembled WGS sequence"/>
</dbReference>
<name>A0A132A0D4_SARSC</name>
<sequence length="237" mass="26970">MKDPNQTTLAAAEINDKEEDVADGEDEENDDNKTNDSQLLRRKNSEVDSKIELDLRQVSLNNRTNCGRNKRKNFRPRCITEGLEDSESINEKSIPINNFEEPISLHSSPTESLNESTRINNFIDCQESIHKTQNYSERPQIKSTLSNVIKSINQNRHFATILNSLQSSSTENDNFHNLLRLFGMNRDKSIHKSSPLPSSSAPLDQQWNRKFLKELYAVRNFSNAKQQSSTASIVSTG</sequence>
<gene>
    <name evidence="2" type="ORF">QR98_0028470</name>
</gene>